<sequence>MIHCTRSAIALVVICLTIVGNVFAQMQPDIPQPRGPVNLRETSNLVLFIILPALVLIGYFFWRRAMKRRENKGE</sequence>
<keyword evidence="1" id="KW-0812">Transmembrane</keyword>
<reference evidence="2 3" key="1">
    <citation type="submission" date="2013-02" db="EMBL/GenBank/DDBJ databases">
        <title>A novel strain isolated from Lonar lake, Maharashtra, India.</title>
        <authorList>
            <person name="Singh A."/>
        </authorList>
    </citation>
    <scope>NUCLEOTIDE SEQUENCE [LARGE SCALE GENOMIC DNA]</scope>
    <source>
        <strain evidence="2 3">AK24</strain>
    </source>
</reference>
<accession>R7ZXV5</accession>
<evidence type="ECO:0000313" key="2">
    <source>
        <dbReference type="EMBL" id="EON78985.1"/>
    </source>
</evidence>
<comment type="caution">
    <text evidence="2">The sequence shown here is derived from an EMBL/GenBank/DDBJ whole genome shotgun (WGS) entry which is preliminary data.</text>
</comment>
<dbReference type="RefSeq" id="WP_010852727.1">
    <property type="nucleotide sequence ID" value="NZ_AQHR01000021.1"/>
</dbReference>
<evidence type="ECO:0008006" key="4">
    <source>
        <dbReference type="Google" id="ProtNLM"/>
    </source>
</evidence>
<protein>
    <recommendedName>
        <fullName evidence="4">Adenylosuccinate synthetase</fullName>
    </recommendedName>
</protein>
<dbReference type="EMBL" id="AQHR01000021">
    <property type="protein sequence ID" value="EON78985.1"/>
    <property type="molecule type" value="Genomic_DNA"/>
</dbReference>
<dbReference type="AlphaFoldDB" id="R7ZXV5"/>
<evidence type="ECO:0000256" key="1">
    <source>
        <dbReference type="SAM" id="Phobius"/>
    </source>
</evidence>
<organism evidence="2 3">
    <name type="scientific">Lunatimonas lonarensis</name>
    <dbReference type="NCBI Taxonomy" id="1232681"/>
    <lineage>
        <taxon>Bacteria</taxon>
        <taxon>Pseudomonadati</taxon>
        <taxon>Bacteroidota</taxon>
        <taxon>Cytophagia</taxon>
        <taxon>Cytophagales</taxon>
        <taxon>Cyclobacteriaceae</taxon>
    </lineage>
</organism>
<gene>
    <name evidence="2" type="ORF">ADIS_0578</name>
</gene>
<proteinExistence type="predicted"/>
<keyword evidence="3" id="KW-1185">Reference proteome</keyword>
<dbReference type="OrthoDB" id="840381at2"/>
<evidence type="ECO:0000313" key="3">
    <source>
        <dbReference type="Proteomes" id="UP000013909"/>
    </source>
</evidence>
<name>R7ZXV5_9BACT</name>
<feature type="transmembrane region" description="Helical" evidence="1">
    <location>
        <begin position="43"/>
        <end position="62"/>
    </location>
</feature>
<dbReference type="Proteomes" id="UP000013909">
    <property type="component" value="Unassembled WGS sequence"/>
</dbReference>
<keyword evidence="1" id="KW-0472">Membrane</keyword>
<keyword evidence="1" id="KW-1133">Transmembrane helix</keyword>